<dbReference type="OrthoDB" id="62420at2"/>
<evidence type="ECO:0000256" key="6">
    <source>
        <dbReference type="ARBA" id="ARBA00022989"/>
    </source>
</evidence>
<comment type="subcellular location">
    <subcellularLocation>
        <location evidence="1">Cell membrane</location>
        <topology evidence="1">Multi-pass membrane protein</topology>
    </subcellularLocation>
</comment>
<keyword evidence="7" id="KW-0406">Ion transport</keyword>
<feature type="transmembrane region" description="Helical" evidence="10">
    <location>
        <begin position="108"/>
        <end position="127"/>
    </location>
</feature>
<feature type="transmembrane region" description="Helical" evidence="10">
    <location>
        <begin position="429"/>
        <end position="449"/>
    </location>
</feature>
<dbReference type="Proteomes" id="UP000384372">
    <property type="component" value="Unassembled WGS sequence"/>
</dbReference>
<dbReference type="NCBIfam" id="TIGR00797">
    <property type="entry name" value="matE"/>
    <property type="match status" value="1"/>
</dbReference>
<dbReference type="CDD" id="cd13137">
    <property type="entry name" value="MATE_NorM_like"/>
    <property type="match status" value="1"/>
</dbReference>
<proteinExistence type="predicted"/>
<evidence type="ECO:0000256" key="7">
    <source>
        <dbReference type="ARBA" id="ARBA00023065"/>
    </source>
</evidence>
<dbReference type="EMBL" id="VZAD01000080">
    <property type="protein sequence ID" value="MQP12424.1"/>
    <property type="molecule type" value="Genomic_DNA"/>
</dbReference>
<feature type="transmembrane region" description="Helical" evidence="10">
    <location>
        <begin position="181"/>
        <end position="200"/>
    </location>
</feature>
<sequence length="462" mass="50114">MLYSKKTEYLMESIRAGRSMHRSEKLNLIVGLSIPSMLAQISTVMMFFIDASMVGHLGAEASASIGLIESTTWLIGSLLSAFATGFSVQVAHFIGANDFGKARQVFRHSLLCGIIFSILIALIGVGIHSPLPHWLGGGDDIADKSSAYFLVYSLVLPFVYLYHMSGMMLKAAGNMHTPSVMAILICLCDVVFNYIFIYVLHLGVVGAAFGTALAYVCISLPNLWQAACHNKILNLRQDKIRFSWVREYVRNAFKISIPLAIQNILMSGAQIVSTMIVAPLGNIAIAAHSFAITAESLCYMPGYGIGDAATTLVGQTHGAGRIDLCRNFAYMTVGLGMGVMAVMGVVMYLFAPGMMAVLSPVDAICDLGTRCLRIEAFAEPFFAASIVTYCVCVGAGDTFKPAAINLGTMWLVRLTLAYALSQRFGLEGVWIAMATELTFRGILFLIRLYRGSWMNSFLKAKG</sequence>
<evidence type="ECO:0000256" key="2">
    <source>
        <dbReference type="ARBA" id="ARBA00022448"/>
    </source>
</evidence>
<dbReference type="InterPro" id="IPR050222">
    <property type="entry name" value="MATE_MdtK"/>
</dbReference>
<feature type="transmembrane region" description="Helical" evidence="10">
    <location>
        <begin position="73"/>
        <end position="96"/>
    </location>
</feature>
<keyword evidence="6 10" id="KW-1133">Transmembrane helix</keyword>
<dbReference type="PIRSF" id="PIRSF006603">
    <property type="entry name" value="DinF"/>
    <property type="match status" value="1"/>
</dbReference>
<accession>A0A6A7WD64</accession>
<reference evidence="11 12" key="1">
    <citation type="submission" date="2019-09" db="EMBL/GenBank/DDBJ databases">
        <title>Distinct polysaccharide growth profiles of human intestinal Prevotella copri isolates.</title>
        <authorList>
            <person name="Fehlner-Peach H."/>
            <person name="Magnabosco C."/>
            <person name="Raghavan V."/>
            <person name="Scher J.U."/>
            <person name="Tett A."/>
            <person name="Cox L.M."/>
            <person name="Gottsegen C."/>
            <person name="Watters A."/>
            <person name="Wiltshire- Gordon J.D."/>
            <person name="Segata N."/>
            <person name="Bonneau R."/>
            <person name="Littman D.R."/>
        </authorList>
    </citation>
    <scope>NUCLEOTIDE SEQUENCE [LARGE SCALE GENOMIC DNA]</scope>
    <source>
        <strain evidence="12">iAQ1173</strain>
    </source>
</reference>
<feature type="transmembrane region" description="Helical" evidence="10">
    <location>
        <begin position="206"/>
        <end position="224"/>
    </location>
</feature>
<evidence type="ECO:0000256" key="8">
    <source>
        <dbReference type="ARBA" id="ARBA00023136"/>
    </source>
</evidence>
<dbReference type="GO" id="GO:0005886">
    <property type="term" value="C:plasma membrane"/>
    <property type="evidence" value="ECO:0007669"/>
    <property type="project" value="UniProtKB-SubCell"/>
</dbReference>
<evidence type="ECO:0000313" key="11">
    <source>
        <dbReference type="EMBL" id="MQP12424.1"/>
    </source>
</evidence>
<dbReference type="InterPro" id="IPR048279">
    <property type="entry name" value="MdtK-like"/>
</dbReference>
<keyword evidence="12" id="KW-1185">Reference proteome</keyword>
<dbReference type="GO" id="GO:0015297">
    <property type="term" value="F:antiporter activity"/>
    <property type="evidence" value="ECO:0007669"/>
    <property type="project" value="UniProtKB-KW"/>
</dbReference>
<evidence type="ECO:0000256" key="4">
    <source>
        <dbReference type="ARBA" id="ARBA00022475"/>
    </source>
</evidence>
<keyword evidence="5 10" id="KW-0812">Transmembrane</keyword>
<dbReference type="PANTHER" id="PTHR43298:SF2">
    <property type="entry name" value="FMN_FAD EXPORTER YEEO-RELATED"/>
    <property type="match status" value="1"/>
</dbReference>
<evidence type="ECO:0000256" key="9">
    <source>
        <dbReference type="ARBA" id="ARBA00031636"/>
    </source>
</evidence>
<evidence type="ECO:0000313" key="12">
    <source>
        <dbReference type="Proteomes" id="UP000384372"/>
    </source>
</evidence>
<keyword evidence="3" id="KW-0050">Antiport</keyword>
<dbReference type="GO" id="GO:0006811">
    <property type="term" value="P:monoatomic ion transport"/>
    <property type="evidence" value="ECO:0007669"/>
    <property type="project" value="UniProtKB-KW"/>
</dbReference>
<dbReference type="AlphaFoldDB" id="A0A6A7WD64"/>
<evidence type="ECO:0000256" key="3">
    <source>
        <dbReference type="ARBA" id="ARBA00022449"/>
    </source>
</evidence>
<comment type="caution">
    <text evidence="11">The sequence shown here is derived from an EMBL/GenBank/DDBJ whole genome shotgun (WGS) entry which is preliminary data.</text>
</comment>
<keyword evidence="4" id="KW-1003">Cell membrane</keyword>
<feature type="transmembrane region" description="Helical" evidence="10">
    <location>
        <begin position="28"/>
        <end position="49"/>
    </location>
</feature>
<dbReference type="RefSeq" id="WP_158464031.1">
    <property type="nucleotide sequence ID" value="NZ_VZAD01000080.1"/>
</dbReference>
<dbReference type="Pfam" id="PF01554">
    <property type="entry name" value="MatE"/>
    <property type="match status" value="2"/>
</dbReference>
<dbReference type="PANTHER" id="PTHR43298">
    <property type="entry name" value="MULTIDRUG RESISTANCE PROTEIN NORM-RELATED"/>
    <property type="match status" value="1"/>
</dbReference>
<feature type="transmembrane region" description="Helical" evidence="10">
    <location>
        <begin position="328"/>
        <end position="351"/>
    </location>
</feature>
<keyword evidence="2" id="KW-0813">Transport</keyword>
<name>A0A6A7WD64_9BACT</name>
<keyword evidence="8 10" id="KW-0472">Membrane</keyword>
<protein>
    <recommendedName>
        <fullName evidence="9">Multidrug-efflux transporter</fullName>
    </recommendedName>
</protein>
<evidence type="ECO:0000256" key="1">
    <source>
        <dbReference type="ARBA" id="ARBA00004651"/>
    </source>
</evidence>
<evidence type="ECO:0000256" key="5">
    <source>
        <dbReference type="ARBA" id="ARBA00022692"/>
    </source>
</evidence>
<gene>
    <name evidence="11" type="ORF">F7D20_10765</name>
</gene>
<evidence type="ECO:0000256" key="10">
    <source>
        <dbReference type="SAM" id="Phobius"/>
    </source>
</evidence>
<dbReference type="GO" id="GO:0042910">
    <property type="term" value="F:xenobiotic transmembrane transporter activity"/>
    <property type="evidence" value="ECO:0007669"/>
    <property type="project" value="InterPro"/>
</dbReference>
<organism evidence="11 12">
    <name type="scientific">Segatella copri</name>
    <dbReference type="NCBI Taxonomy" id="165179"/>
    <lineage>
        <taxon>Bacteria</taxon>
        <taxon>Pseudomonadati</taxon>
        <taxon>Bacteroidota</taxon>
        <taxon>Bacteroidia</taxon>
        <taxon>Bacteroidales</taxon>
        <taxon>Prevotellaceae</taxon>
        <taxon>Segatella</taxon>
    </lineage>
</organism>
<dbReference type="InterPro" id="IPR002528">
    <property type="entry name" value="MATE_fam"/>
</dbReference>
<feature type="transmembrane region" description="Helical" evidence="10">
    <location>
        <begin position="147"/>
        <end position="169"/>
    </location>
</feature>